<dbReference type="GO" id="GO:0015297">
    <property type="term" value="F:antiporter activity"/>
    <property type="evidence" value="ECO:0007669"/>
    <property type="project" value="InterPro"/>
</dbReference>
<dbReference type="InterPro" id="IPR002528">
    <property type="entry name" value="MATE_fam"/>
</dbReference>
<dbReference type="Pfam" id="PF01554">
    <property type="entry name" value="MatE"/>
    <property type="match status" value="2"/>
</dbReference>
<evidence type="ECO:0000256" key="1">
    <source>
        <dbReference type="ARBA" id="ARBA00004141"/>
    </source>
</evidence>
<evidence type="ECO:0000256" key="5">
    <source>
        <dbReference type="ARBA" id="ARBA00023136"/>
    </source>
</evidence>
<comment type="caution">
    <text evidence="7">The sequence shown here is derived from an EMBL/GenBank/DDBJ whole genome shotgun (WGS) entry which is preliminary data.</text>
</comment>
<proteinExistence type="inferred from homology"/>
<dbReference type="PANTHER" id="PTHR11206">
    <property type="entry name" value="MULTIDRUG RESISTANCE PROTEIN"/>
    <property type="match status" value="1"/>
</dbReference>
<gene>
    <name evidence="7" type="primary">ERC1_1</name>
    <name evidence="7" type="ORF">GGI25_001306</name>
</gene>
<feature type="transmembrane region" description="Helical" evidence="6">
    <location>
        <begin position="109"/>
        <end position="130"/>
    </location>
</feature>
<organism evidence="7 8">
    <name type="scientific">Coemansia spiralis</name>
    <dbReference type="NCBI Taxonomy" id="417178"/>
    <lineage>
        <taxon>Eukaryota</taxon>
        <taxon>Fungi</taxon>
        <taxon>Fungi incertae sedis</taxon>
        <taxon>Zoopagomycota</taxon>
        <taxon>Kickxellomycotina</taxon>
        <taxon>Kickxellomycetes</taxon>
        <taxon>Kickxellales</taxon>
        <taxon>Kickxellaceae</taxon>
        <taxon>Coemansia</taxon>
    </lineage>
</organism>
<sequence>MPPISTRTNREQGFGSHESTWLLSEQNNNTDNYDDNNQYRDTNTHLDEYSTIDGTQATQILGQEAKKLAKSSMPLIVAYILQYSFNFISMLMLGHIGPDELAAAGLANVALVAIVYSPIVGLASALDTYCSTAYTASQDKTLVGFHLQRGIIAVSTQFLLITPPMWYMETILLWLNQDPRVAMLCGQFVRVQLLGAIAWMYFECVKRFLQAQGIMRAGTIILIMLLPIHIANSYLLMWSPTIGFGFLGAAAANVLTNWLVLAAIIIYTRYSRARAAWGGWTLNAFKAMPQYFRLAVPSMIMICCEWVILDLLVLAASYLGSTTLAAQSIIINTCSVTYQIPDGLSVAVCNRVGNLIGQGRARRARLAAWLSIFSGMMAGVLTLILVICIGNLWGGIYSDDEDVIACVAAIMPACAVFQMLDAMNSVGSGVLRSLGRQNAGALINFPVYYLLGFPLGLYLTYGHPHIGVLGLWYGICTGVGLAVVLQLLICIYTNWSKEVQRCMERVHKDRLSHSGESSLSLVS</sequence>
<feature type="transmembrane region" description="Helical" evidence="6">
    <location>
        <begin position="366"/>
        <end position="396"/>
    </location>
</feature>
<evidence type="ECO:0000256" key="4">
    <source>
        <dbReference type="ARBA" id="ARBA00022989"/>
    </source>
</evidence>
<feature type="transmembrane region" description="Helical" evidence="6">
    <location>
        <begin position="181"/>
        <end position="202"/>
    </location>
</feature>
<comment type="similarity">
    <text evidence="2">Belongs to the multi antimicrobial extrusion (MATE) (TC 2.A.66.1) family.</text>
</comment>
<dbReference type="GO" id="GO:1990961">
    <property type="term" value="P:xenobiotic detoxification by transmembrane export across the plasma membrane"/>
    <property type="evidence" value="ECO:0007669"/>
    <property type="project" value="InterPro"/>
</dbReference>
<keyword evidence="4 6" id="KW-1133">Transmembrane helix</keyword>
<dbReference type="EMBL" id="JANBTW010000010">
    <property type="protein sequence ID" value="KAJ2679616.1"/>
    <property type="molecule type" value="Genomic_DNA"/>
</dbReference>
<evidence type="ECO:0000313" key="8">
    <source>
        <dbReference type="Proteomes" id="UP001151518"/>
    </source>
</evidence>
<dbReference type="Proteomes" id="UP001151518">
    <property type="component" value="Unassembled WGS sequence"/>
</dbReference>
<evidence type="ECO:0000256" key="3">
    <source>
        <dbReference type="ARBA" id="ARBA00022692"/>
    </source>
</evidence>
<evidence type="ECO:0000313" key="7">
    <source>
        <dbReference type="EMBL" id="KAJ2679616.1"/>
    </source>
</evidence>
<reference evidence="7" key="1">
    <citation type="submission" date="2022-07" db="EMBL/GenBank/DDBJ databases">
        <title>Phylogenomic reconstructions and comparative analyses of Kickxellomycotina fungi.</title>
        <authorList>
            <person name="Reynolds N.K."/>
            <person name="Stajich J.E."/>
            <person name="Barry K."/>
            <person name="Grigoriev I.V."/>
            <person name="Crous P."/>
            <person name="Smith M.E."/>
        </authorList>
    </citation>
    <scope>NUCLEOTIDE SEQUENCE</scope>
    <source>
        <strain evidence="7">NRRL 3115</strain>
    </source>
</reference>
<protein>
    <submittedName>
        <fullName evidence="7">Ethionine resistance protein</fullName>
    </submittedName>
</protein>
<dbReference type="OrthoDB" id="2126698at2759"/>
<accession>A0A9W8L044</accession>
<dbReference type="NCBIfam" id="TIGR00797">
    <property type="entry name" value="matE"/>
    <property type="match status" value="1"/>
</dbReference>
<keyword evidence="5 6" id="KW-0472">Membrane</keyword>
<name>A0A9W8L044_9FUNG</name>
<dbReference type="GO" id="GO:0016020">
    <property type="term" value="C:membrane"/>
    <property type="evidence" value="ECO:0007669"/>
    <property type="project" value="UniProtKB-SubCell"/>
</dbReference>
<feature type="transmembrane region" description="Helical" evidence="6">
    <location>
        <begin position="441"/>
        <end position="459"/>
    </location>
</feature>
<feature type="transmembrane region" description="Helical" evidence="6">
    <location>
        <begin position="142"/>
        <end position="161"/>
    </location>
</feature>
<evidence type="ECO:0000256" key="2">
    <source>
        <dbReference type="ARBA" id="ARBA00010199"/>
    </source>
</evidence>
<feature type="transmembrane region" description="Helical" evidence="6">
    <location>
        <begin position="242"/>
        <end position="267"/>
    </location>
</feature>
<comment type="subcellular location">
    <subcellularLocation>
        <location evidence="1">Membrane</location>
        <topology evidence="1">Multi-pass membrane protein</topology>
    </subcellularLocation>
</comment>
<dbReference type="InterPro" id="IPR045069">
    <property type="entry name" value="MATE_euk"/>
</dbReference>
<evidence type="ECO:0000256" key="6">
    <source>
        <dbReference type="SAM" id="Phobius"/>
    </source>
</evidence>
<keyword evidence="3 6" id="KW-0812">Transmembrane</keyword>
<feature type="transmembrane region" description="Helical" evidence="6">
    <location>
        <begin position="402"/>
        <end position="420"/>
    </location>
</feature>
<dbReference type="CDD" id="cd13132">
    <property type="entry name" value="MATE_eukaryotic"/>
    <property type="match status" value="1"/>
</dbReference>
<dbReference type="AlphaFoldDB" id="A0A9W8L044"/>
<feature type="transmembrane region" description="Helical" evidence="6">
    <location>
        <begin position="214"/>
        <end position="236"/>
    </location>
</feature>
<feature type="transmembrane region" description="Helical" evidence="6">
    <location>
        <begin position="471"/>
        <end position="495"/>
    </location>
</feature>
<dbReference type="GO" id="GO:0042910">
    <property type="term" value="F:xenobiotic transmembrane transporter activity"/>
    <property type="evidence" value="ECO:0007669"/>
    <property type="project" value="InterPro"/>
</dbReference>
<feature type="transmembrane region" description="Helical" evidence="6">
    <location>
        <begin position="76"/>
        <end position="97"/>
    </location>
</feature>